<dbReference type="Gene3D" id="2.130.10.130">
    <property type="entry name" value="Integrin alpha, N-terminal"/>
    <property type="match status" value="2"/>
</dbReference>
<proteinExistence type="predicted"/>
<dbReference type="NCBIfam" id="TIGR04183">
    <property type="entry name" value="Por_Secre_tail"/>
    <property type="match status" value="1"/>
</dbReference>
<dbReference type="InterPro" id="IPR026444">
    <property type="entry name" value="Secre_tail"/>
</dbReference>
<feature type="region of interest" description="Disordered" evidence="2">
    <location>
        <begin position="584"/>
        <end position="612"/>
    </location>
</feature>
<feature type="domain" description="ASPIC/UnbV" evidence="3">
    <location>
        <begin position="462"/>
        <end position="521"/>
    </location>
</feature>
<sequence>MKIFFRRAFMQLHRYVLFLFILLFGAQWTLAQDPFATPVALTGSDANPNQAVVMGDYDNDGWIEFYITRGNDSTGTKYTNYLYDNSGGTFSLVTIAGVTDKVDASGSASWADIDNDGDLDLYVGAAEAGFGAGKPNNYLFINDGAGSFTDATGSATYGAITTDNEDSRHVGFGDYNNDGYPDVFVDNGNISLFGQTKGNNSFYANDGDGTYTRKTEAELGYIVYEGSDQSLSQYRTFGSGFGWSDFDNDGYLDIFNFGGGGAAANILWENNPGSGNFLEVTPGEMQPTQTSFISGSWGDYDNDGDMDLYACNMVDGSVHRNYLFRNNSTTSTVAFDSVTNAGPNVTDAYESMSSAWGDYDNDGDLDLFVSNTNDNGQNNIPATLYQNTGATGGYTFTKVKDYTQGNNYSGRGVAWGDLDNDGDIDLISCRWGNPLYYENTLNNGNSFAIIKLRGTGTTNRHGMGSRVKLTANIPEQGTTVTQMREISGQTGGGAQNSLRAHFGVGTATQISEIRAEWLNSSGSGTRTVNSYSDMPTGKIFIFTEGTTTGTADVIASQTFMYLIGSSGGSVEMATASTTAGTLTITRSDSDPGSSGFSGSATAPDASTVTPNTVSPDKYWTMSESGLTAYGARVYIDISGIAGVSNPDRLVIVQRANSGSAWTPLNTSRIGNTLYTTGTVSSLGEFGIGSNTADNSLPVELASFTAGAGDQMVELKWSTASELENAGFIIERAEEGSDLFMEIASYKTDNGLRGRISSNSLTEYAYTDRGVENGRTYRYRLSDESIAGVRTQLAVREAKPMVTISDFRLRPNYPNPFNPSTTITFDVPVNAGDARVDLTVFNSLGERIRVLYRGTLNPGSHRFEWNGTNRFGEQQASGVYILRASVGNRYVQTIKMLLVK</sequence>
<dbReference type="InterPro" id="IPR013783">
    <property type="entry name" value="Ig-like_fold"/>
</dbReference>
<dbReference type="EMBL" id="DRLI01000046">
    <property type="protein sequence ID" value="HHM01598.1"/>
    <property type="molecule type" value="Genomic_DNA"/>
</dbReference>
<evidence type="ECO:0000313" key="5">
    <source>
        <dbReference type="EMBL" id="HHM01598.1"/>
    </source>
</evidence>
<dbReference type="PANTHER" id="PTHR16026:SF0">
    <property type="entry name" value="CARTILAGE ACIDIC PROTEIN 1"/>
    <property type="match status" value="1"/>
</dbReference>
<dbReference type="AlphaFoldDB" id="A0A7V5VED6"/>
<dbReference type="Proteomes" id="UP000885771">
    <property type="component" value="Unassembled WGS sequence"/>
</dbReference>
<dbReference type="PANTHER" id="PTHR16026">
    <property type="entry name" value="CARTILAGE ACIDIC PROTEIN 1"/>
    <property type="match status" value="1"/>
</dbReference>
<evidence type="ECO:0000259" key="3">
    <source>
        <dbReference type="Pfam" id="PF07593"/>
    </source>
</evidence>
<feature type="compositionally biased region" description="Low complexity" evidence="2">
    <location>
        <begin position="584"/>
        <end position="599"/>
    </location>
</feature>
<organism evidence="5">
    <name type="scientific">Caldithrix abyssi</name>
    <dbReference type="NCBI Taxonomy" id="187145"/>
    <lineage>
        <taxon>Bacteria</taxon>
        <taxon>Pseudomonadati</taxon>
        <taxon>Calditrichota</taxon>
        <taxon>Calditrichia</taxon>
        <taxon>Calditrichales</taxon>
        <taxon>Calditrichaceae</taxon>
        <taxon>Caldithrix</taxon>
    </lineage>
</organism>
<dbReference type="InterPro" id="IPR013517">
    <property type="entry name" value="FG-GAP"/>
</dbReference>
<reference evidence="5" key="1">
    <citation type="journal article" date="2020" name="mSystems">
        <title>Genome- and Community-Level Interaction Insights into Carbon Utilization and Element Cycling Functions of Hydrothermarchaeota in Hydrothermal Sediment.</title>
        <authorList>
            <person name="Zhou Z."/>
            <person name="Liu Y."/>
            <person name="Xu W."/>
            <person name="Pan J."/>
            <person name="Luo Z.H."/>
            <person name="Li M."/>
        </authorList>
    </citation>
    <scope>NUCLEOTIDE SEQUENCE [LARGE SCALE GENOMIC DNA]</scope>
    <source>
        <strain evidence="5">HyVt-460</strain>
    </source>
</reference>
<dbReference type="Gene3D" id="2.60.40.4070">
    <property type="match status" value="1"/>
</dbReference>
<dbReference type="SUPFAM" id="SSF69318">
    <property type="entry name" value="Integrin alpha N-terminal domain"/>
    <property type="match status" value="2"/>
</dbReference>
<comment type="caution">
    <text evidence="5">The sequence shown here is derived from an EMBL/GenBank/DDBJ whole genome shotgun (WGS) entry which is preliminary data.</text>
</comment>
<keyword evidence="1" id="KW-0732">Signal</keyword>
<evidence type="ECO:0000256" key="2">
    <source>
        <dbReference type="SAM" id="MobiDB-lite"/>
    </source>
</evidence>
<dbReference type="Pfam" id="PF13860">
    <property type="entry name" value="FlgD_ig"/>
    <property type="match status" value="1"/>
</dbReference>
<dbReference type="InterPro" id="IPR028994">
    <property type="entry name" value="Integrin_alpha_N"/>
</dbReference>
<feature type="domain" description="FlgD/Vpr Ig-like" evidence="4">
    <location>
        <begin position="819"/>
        <end position="885"/>
    </location>
</feature>
<dbReference type="InterPro" id="IPR025965">
    <property type="entry name" value="FlgD/Vpr_Ig-like"/>
</dbReference>
<dbReference type="InterPro" id="IPR027039">
    <property type="entry name" value="Crtac1"/>
</dbReference>
<name>A0A7V5VED6_CALAY</name>
<gene>
    <name evidence="5" type="ORF">ENJ15_01185</name>
</gene>
<dbReference type="InterPro" id="IPR011519">
    <property type="entry name" value="UnbV_ASPIC"/>
</dbReference>
<protein>
    <submittedName>
        <fullName evidence="5">T9SS type A sorting domain-containing protein</fullName>
    </submittedName>
</protein>
<dbReference type="Gene3D" id="2.60.40.10">
    <property type="entry name" value="Immunoglobulins"/>
    <property type="match status" value="1"/>
</dbReference>
<evidence type="ECO:0000256" key="1">
    <source>
        <dbReference type="ARBA" id="ARBA00022729"/>
    </source>
</evidence>
<evidence type="ECO:0000259" key="4">
    <source>
        <dbReference type="Pfam" id="PF13860"/>
    </source>
</evidence>
<dbReference type="Pfam" id="PF13517">
    <property type="entry name" value="FG-GAP_3"/>
    <property type="match status" value="4"/>
</dbReference>
<accession>A0A7V5VED6</accession>
<dbReference type="Pfam" id="PF07593">
    <property type="entry name" value="UnbV_ASPIC"/>
    <property type="match status" value="1"/>
</dbReference>